<organism evidence="2 3">
    <name type="scientific">Caulobacter henricii</name>
    <dbReference type="NCBI Taxonomy" id="69395"/>
    <lineage>
        <taxon>Bacteria</taxon>
        <taxon>Pseudomonadati</taxon>
        <taxon>Pseudomonadota</taxon>
        <taxon>Alphaproteobacteria</taxon>
        <taxon>Caulobacterales</taxon>
        <taxon>Caulobacteraceae</taxon>
        <taxon>Caulobacter</taxon>
    </lineage>
</organism>
<proteinExistence type="predicted"/>
<dbReference type="OrthoDB" id="7190232at2"/>
<evidence type="ECO:0000313" key="2">
    <source>
        <dbReference type="EMBL" id="ALL15460.1"/>
    </source>
</evidence>
<accession>A0A0P0P4A4</accession>
<keyword evidence="3" id="KW-1185">Reference proteome</keyword>
<keyword evidence="2" id="KW-0614">Plasmid</keyword>
<reference evidence="2 3" key="1">
    <citation type="submission" date="2015-10" db="EMBL/GenBank/DDBJ databases">
        <title>Conservation of the essential genome among Caulobacter and Brevundimonas species.</title>
        <authorList>
            <person name="Scott D."/>
            <person name="Ely B."/>
        </authorList>
    </citation>
    <scope>NUCLEOTIDE SEQUENCE [LARGE SCALE GENOMIC DNA]</scope>
    <source>
        <strain evidence="2 3">CB4</strain>
        <plasmid evidence="3">CB4 Plasmid</plasmid>
    </source>
</reference>
<geneLocation type="plasmid" evidence="3">
    <name>CB4 Plasmid</name>
</geneLocation>
<gene>
    <name evidence="2" type="ORF">AQ619_18415</name>
</gene>
<feature type="transmembrane region" description="Helical" evidence="1">
    <location>
        <begin position="6"/>
        <end position="28"/>
    </location>
</feature>
<evidence type="ECO:0000256" key="1">
    <source>
        <dbReference type="SAM" id="Phobius"/>
    </source>
</evidence>
<keyword evidence="1" id="KW-1133">Transmembrane helix</keyword>
<name>A0A0P0P4A4_9CAUL</name>
<dbReference type="KEGG" id="chq:AQ619_18415"/>
<dbReference type="AlphaFoldDB" id="A0A0P0P4A4"/>
<dbReference type="EMBL" id="CP013003">
    <property type="protein sequence ID" value="ALL15460.1"/>
    <property type="molecule type" value="Genomic_DNA"/>
</dbReference>
<dbReference type="RefSeq" id="WP_062152028.1">
    <property type="nucleotide sequence ID" value="NZ_CP013003.1"/>
</dbReference>
<evidence type="ECO:0000313" key="3">
    <source>
        <dbReference type="Proteomes" id="UP000056905"/>
    </source>
</evidence>
<keyword evidence="1" id="KW-0472">Membrane</keyword>
<protein>
    <submittedName>
        <fullName evidence="2">Uncharacterized protein</fullName>
    </submittedName>
</protein>
<feature type="transmembrane region" description="Helical" evidence="1">
    <location>
        <begin position="35"/>
        <end position="54"/>
    </location>
</feature>
<dbReference type="Proteomes" id="UP000056905">
    <property type="component" value="Plasmid pCB4"/>
</dbReference>
<sequence>MDVPGIGRAALRAMVTGLRYAAFFVMLYCRGVVQFVLRGYVVLGALAFIGFAVFRGGLPWYAYAYQGASVFLAALASWKYDTLLGLLTPDGRRLILDV</sequence>
<keyword evidence="1" id="KW-0812">Transmembrane</keyword>